<protein>
    <submittedName>
        <fullName evidence="3">Uncharacterized protein LOC103519375</fullName>
    </submittedName>
</protein>
<name>A0A1S3DIJ3_DIACI</name>
<dbReference type="PANTHER" id="PTHR47835">
    <property type="entry name" value="HFM1, ATP DEPENDENT DNA HELICASE HOMOLOG"/>
    <property type="match status" value="1"/>
</dbReference>
<accession>A0A1S3DIJ3</accession>
<dbReference type="Gene3D" id="3.40.50.300">
    <property type="entry name" value="P-loop containing nucleotide triphosphate hydrolases"/>
    <property type="match status" value="2"/>
</dbReference>
<dbReference type="PANTHER" id="PTHR47835:SF3">
    <property type="entry name" value="HELICASE FOR MEIOSIS 1"/>
    <property type="match status" value="1"/>
</dbReference>
<dbReference type="Proteomes" id="UP000079169">
    <property type="component" value="Unplaced"/>
</dbReference>
<dbReference type="InterPro" id="IPR027417">
    <property type="entry name" value="P-loop_NTPase"/>
</dbReference>
<evidence type="ECO:0000256" key="1">
    <source>
        <dbReference type="SAM" id="MobiDB-lite"/>
    </source>
</evidence>
<evidence type="ECO:0000313" key="2">
    <source>
        <dbReference type="Proteomes" id="UP000079169"/>
    </source>
</evidence>
<dbReference type="STRING" id="121845.A0A1S3DIJ3"/>
<feature type="region of interest" description="Disordered" evidence="1">
    <location>
        <begin position="1"/>
        <end position="47"/>
    </location>
</feature>
<evidence type="ECO:0000313" key="3">
    <source>
        <dbReference type="RefSeq" id="XP_008482683.1"/>
    </source>
</evidence>
<dbReference type="KEGG" id="dci:103519375"/>
<organism evidence="2 3">
    <name type="scientific">Diaphorina citri</name>
    <name type="common">Asian citrus psyllid</name>
    <dbReference type="NCBI Taxonomy" id="121845"/>
    <lineage>
        <taxon>Eukaryota</taxon>
        <taxon>Metazoa</taxon>
        <taxon>Ecdysozoa</taxon>
        <taxon>Arthropoda</taxon>
        <taxon>Hexapoda</taxon>
        <taxon>Insecta</taxon>
        <taxon>Pterygota</taxon>
        <taxon>Neoptera</taxon>
        <taxon>Paraneoptera</taxon>
        <taxon>Hemiptera</taxon>
        <taxon>Sternorrhyncha</taxon>
        <taxon>Psylloidea</taxon>
        <taxon>Psyllidae</taxon>
        <taxon>Diaphorininae</taxon>
        <taxon>Diaphorina</taxon>
    </lineage>
</organism>
<dbReference type="GO" id="GO:0043138">
    <property type="term" value="F:3'-5' DNA helicase activity"/>
    <property type="evidence" value="ECO:0007669"/>
    <property type="project" value="UniProtKB-EC"/>
</dbReference>
<dbReference type="InterPro" id="IPR052247">
    <property type="entry name" value="Meiotic_Crossover_Helicase"/>
</dbReference>
<gene>
    <name evidence="3" type="primary">LOC103519375</name>
</gene>
<reference evidence="3" key="1">
    <citation type="submission" date="2025-08" db="UniProtKB">
        <authorList>
            <consortium name="RefSeq"/>
        </authorList>
    </citation>
    <scope>IDENTIFICATION</scope>
</reference>
<dbReference type="GO" id="GO:0016787">
    <property type="term" value="F:hydrolase activity"/>
    <property type="evidence" value="ECO:0007669"/>
    <property type="project" value="UniProtKB-KW"/>
</dbReference>
<dbReference type="RefSeq" id="XP_008482683.1">
    <property type="nucleotide sequence ID" value="XM_008484461.1"/>
</dbReference>
<dbReference type="SUPFAM" id="SSF52540">
    <property type="entry name" value="P-loop containing nucleoside triphosphate hydrolases"/>
    <property type="match status" value="2"/>
</dbReference>
<feature type="compositionally biased region" description="Polar residues" evidence="1">
    <location>
        <begin position="15"/>
        <end position="26"/>
    </location>
</feature>
<dbReference type="PaxDb" id="121845-A0A1S3DIJ3"/>
<dbReference type="GeneID" id="103519375"/>
<dbReference type="AlphaFoldDB" id="A0A1S3DIJ3"/>
<keyword evidence="2" id="KW-1185">Reference proteome</keyword>
<proteinExistence type="predicted"/>
<sequence length="331" mass="36151">MCLGFHSNGGDASRNHSNAQDLGSHSNGRERDAFGSHSNGRDAFGSQSNQNASLGTECFHSNGSDGGYTSGHTSALSSPASSEVACSDGFCNHEGSEDCSTRNEPPTNLSPLNLFNSNLSLEQMLHGSWSGCPGDRDRGSCDDLEDDGECCIPLEEVEKFRARIQNVEEKRQRLRQTLVQRFQSMVDKSIHCSFLHVGSTPTPTDKSLVLSAPSAIGVNLPAHLVIVKSTENYVGASGYQEYKETQILQMIGRAGRPQYDTEAIAVILTKQQNQEYKETQILQMIGRAGRPQYDTEAIAVILTKQQNQVRLAMQATGTLFYSPYLPLQINL</sequence>